<gene>
    <name evidence="1" type="ORF">DF182_17170</name>
</gene>
<evidence type="ECO:0000313" key="1">
    <source>
        <dbReference type="EMBL" id="RBL88325.1"/>
    </source>
</evidence>
<comment type="caution">
    <text evidence="1">The sequence shown here is derived from an EMBL/GenBank/DDBJ whole genome shotgun (WGS) entry which is preliminary data.</text>
</comment>
<dbReference type="EMBL" id="QFFJ01000002">
    <property type="protein sequence ID" value="RBL88325.1"/>
    <property type="molecule type" value="Genomic_DNA"/>
</dbReference>
<reference evidence="1 2" key="1">
    <citation type="submission" date="2018-05" db="EMBL/GenBank/DDBJ databases">
        <title>Chitinophaga sp. K3CV102501T nov., isolated from isolated from a monsoon evergreen broad-leaved forest soil.</title>
        <authorList>
            <person name="Lv Y."/>
        </authorList>
    </citation>
    <scope>NUCLEOTIDE SEQUENCE [LARGE SCALE GENOMIC DNA]</scope>
    <source>
        <strain evidence="1 2">GDMCC 1.1325</strain>
    </source>
</reference>
<dbReference type="GO" id="GO:0016740">
    <property type="term" value="F:transferase activity"/>
    <property type="evidence" value="ECO:0007669"/>
    <property type="project" value="UniProtKB-KW"/>
</dbReference>
<dbReference type="Proteomes" id="UP000253410">
    <property type="component" value="Unassembled WGS sequence"/>
</dbReference>
<evidence type="ECO:0000313" key="2">
    <source>
        <dbReference type="Proteomes" id="UP000253410"/>
    </source>
</evidence>
<protein>
    <submittedName>
        <fullName evidence="1">N-acetyltransferase</fullName>
    </submittedName>
</protein>
<keyword evidence="1" id="KW-0808">Transferase</keyword>
<accession>A0A365XRV8</accession>
<organism evidence="1 2">
    <name type="scientific">Chitinophaga flava</name>
    <dbReference type="NCBI Taxonomy" id="2259036"/>
    <lineage>
        <taxon>Bacteria</taxon>
        <taxon>Pseudomonadati</taxon>
        <taxon>Bacteroidota</taxon>
        <taxon>Chitinophagia</taxon>
        <taxon>Chitinophagales</taxon>
        <taxon>Chitinophagaceae</taxon>
        <taxon>Chitinophaga</taxon>
    </lineage>
</organism>
<proteinExistence type="predicted"/>
<keyword evidence="2" id="KW-1185">Reference proteome</keyword>
<dbReference type="AlphaFoldDB" id="A0A365XRV8"/>
<name>A0A365XRV8_9BACT</name>
<sequence>MEIIELVSDKRKSVIITSMMKDEVKSLPKGRFYFNWKVLEESSTIYKLQLSGEEDILGLVALIHFPEESRIEIKLITSSRENIGKKKKYDGIVGCLIGFACQLSLEKYGEFACVSLVPKTEIRQHYIEKYGMLDAGWQLFLDGGRLLNIVKKYVLCV</sequence>